<dbReference type="AlphaFoldDB" id="E1R7K6"/>
<feature type="transmembrane region" description="Helical" evidence="1">
    <location>
        <begin position="77"/>
        <end position="94"/>
    </location>
</feature>
<dbReference type="OrthoDB" id="369897at2"/>
<dbReference type="eggNOG" id="ENOG5032USH">
    <property type="taxonomic scope" value="Bacteria"/>
</dbReference>
<dbReference type="EMBL" id="CP002116">
    <property type="protein sequence ID" value="ADK82711.1"/>
    <property type="molecule type" value="Genomic_DNA"/>
</dbReference>
<dbReference type="KEGG" id="ssm:Spirs_3625"/>
<dbReference type="InterPro" id="IPR010181">
    <property type="entry name" value="CGCAxxGCC_motif"/>
</dbReference>
<evidence type="ECO:0000313" key="2">
    <source>
        <dbReference type="EMBL" id="ADK82711.1"/>
    </source>
</evidence>
<proteinExistence type="predicted"/>
<accession>E1R7K6</accession>
<dbReference type="HOGENOM" id="CLU_885400_0_0_12"/>
<dbReference type="Pfam" id="PF09719">
    <property type="entry name" value="C_GCAxxG_C_C"/>
    <property type="match status" value="1"/>
</dbReference>
<dbReference type="STRING" id="573413.Spirs_3625"/>
<gene>
    <name evidence="2" type="ordered locus">Spirs_3625</name>
</gene>
<organism evidence="2 3">
    <name type="scientific">Sediminispirochaeta smaragdinae (strain DSM 11293 / JCM 15392 / SEBR 4228)</name>
    <name type="common">Spirochaeta smaragdinae</name>
    <dbReference type="NCBI Taxonomy" id="573413"/>
    <lineage>
        <taxon>Bacteria</taxon>
        <taxon>Pseudomonadati</taxon>
        <taxon>Spirochaetota</taxon>
        <taxon>Spirochaetia</taxon>
        <taxon>Spirochaetales</taxon>
        <taxon>Spirochaetaceae</taxon>
        <taxon>Sediminispirochaeta</taxon>
    </lineage>
</organism>
<keyword evidence="1" id="KW-1133">Transmembrane helix</keyword>
<reference evidence="2 3" key="1">
    <citation type="journal article" date="2010" name="Stand. Genomic Sci.">
        <title>Complete genome sequence of Spirochaeta smaragdinae type strain (SEBR 4228).</title>
        <authorList>
            <person name="Mavromatis K."/>
            <person name="Yasawong M."/>
            <person name="Chertkov O."/>
            <person name="Lapidus A."/>
            <person name="Lucas S."/>
            <person name="Nolan M."/>
            <person name="Del Rio T.G."/>
            <person name="Tice H."/>
            <person name="Cheng J.F."/>
            <person name="Pitluck S."/>
            <person name="Liolios K."/>
            <person name="Ivanova N."/>
            <person name="Tapia R."/>
            <person name="Han C."/>
            <person name="Bruce D."/>
            <person name="Goodwin L."/>
            <person name="Pati A."/>
            <person name="Chen A."/>
            <person name="Palaniappan K."/>
            <person name="Land M."/>
            <person name="Hauser L."/>
            <person name="Chang Y.J."/>
            <person name="Jeffries C.D."/>
            <person name="Detter J.C."/>
            <person name="Rohde M."/>
            <person name="Brambilla E."/>
            <person name="Spring S."/>
            <person name="Goker M."/>
            <person name="Sikorski J."/>
            <person name="Woyke T."/>
            <person name="Bristow J."/>
            <person name="Eisen J.A."/>
            <person name="Markowitz V."/>
            <person name="Hugenholtz P."/>
            <person name="Klenk H.P."/>
            <person name="Kyrpides N.C."/>
        </authorList>
    </citation>
    <scope>NUCLEOTIDE SEQUENCE [LARGE SCALE GENOMIC DNA]</scope>
    <source>
        <strain evidence="3">DSM 11293 / JCM 15392 / SEBR 4228</strain>
    </source>
</reference>
<evidence type="ECO:0000313" key="3">
    <source>
        <dbReference type="Proteomes" id="UP000002318"/>
    </source>
</evidence>
<keyword evidence="1" id="KW-0812">Transmembrane</keyword>
<evidence type="ECO:0000256" key="1">
    <source>
        <dbReference type="SAM" id="Phobius"/>
    </source>
</evidence>
<sequence>MEKKSNEYTLRNFLELLISSRNLDAEAVNHIVHSTVCELQESGELEHGISMDSSATACSWLEMLINAALSYRKKGKLAYYLATAIALMFMQAGTKDTFLEEIGSYTVDVGLRYAVKRYTVLDRHPDLIQLIYEQYGKFSQDPPRVDAARRVKRLKEVYEAAYQAEVRFHGCSQCILYGLGETITPVDKSLFKAATALSGGMAQCGDGACGGYSGGILYMGTFIGRSFDTFSNDKENQYRSFSMAQRLHDKYVETYGSVLGKGVQEKLFGEFFLLRDARQKAAFGNSGAHEYKCPCVVGTAARWVAEILLDEQLI</sequence>
<dbReference type="Proteomes" id="UP000002318">
    <property type="component" value="Chromosome"/>
</dbReference>
<keyword evidence="1" id="KW-0472">Membrane</keyword>
<name>E1R7K6_SEDSS</name>
<keyword evidence="3" id="KW-1185">Reference proteome</keyword>
<protein>
    <submittedName>
        <fullName evidence="2">C_GCAxxG_C_C family protein</fullName>
    </submittedName>
</protein>